<dbReference type="FunFam" id="3.90.1750.10:FF:000079">
    <property type="entry name" value="E3 ubiquitin-protein ligase"/>
    <property type="match status" value="1"/>
</dbReference>
<evidence type="ECO:0000256" key="11">
    <source>
        <dbReference type="SAM" id="MobiDB-lite"/>
    </source>
</evidence>
<reference evidence="15" key="1">
    <citation type="submission" date="2023-03" db="EMBL/GenBank/DDBJ databases">
        <title>Massive genome expansion in bonnet fungi (Mycena s.s.) driven by repeated elements and novel gene families across ecological guilds.</title>
        <authorList>
            <consortium name="Lawrence Berkeley National Laboratory"/>
            <person name="Harder C.B."/>
            <person name="Miyauchi S."/>
            <person name="Viragh M."/>
            <person name="Kuo A."/>
            <person name="Thoen E."/>
            <person name="Andreopoulos B."/>
            <person name="Lu D."/>
            <person name="Skrede I."/>
            <person name="Drula E."/>
            <person name="Henrissat B."/>
            <person name="Morin E."/>
            <person name="Kohler A."/>
            <person name="Barry K."/>
            <person name="LaButti K."/>
            <person name="Morin E."/>
            <person name="Salamov A."/>
            <person name="Lipzen A."/>
            <person name="Mereny Z."/>
            <person name="Hegedus B."/>
            <person name="Baldrian P."/>
            <person name="Stursova M."/>
            <person name="Weitz H."/>
            <person name="Taylor A."/>
            <person name="Grigoriev I.V."/>
            <person name="Nagy L.G."/>
            <person name="Martin F."/>
            <person name="Kauserud H."/>
        </authorList>
    </citation>
    <scope>NUCLEOTIDE SEQUENCE</scope>
    <source>
        <strain evidence="15">CBHHK182m</strain>
    </source>
</reference>
<dbReference type="InterPro" id="IPR035892">
    <property type="entry name" value="C2_domain_sf"/>
</dbReference>
<dbReference type="GO" id="GO:0061630">
    <property type="term" value="F:ubiquitin protein ligase activity"/>
    <property type="evidence" value="ECO:0007669"/>
    <property type="project" value="UniProtKB-EC"/>
</dbReference>
<dbReference type="SUPFAM" id="SSF51045">
    <property type="entry name" value="WW domain"/>
    <property type="match status" value="3"/>
</dbReference>
<dbReference type="AlphaFoldDB" id="A0AAD7KFE2"/>
<dbReference type="Pfam" id="PF00168">
    <property type="entry name" value="C2"/>
    <property type="match status" value="1"/>
</dbReference>
<comment type="subcellular location">
    <subcellularLocation>
        <location evidence="2">Cytoplasm</location>
    </subcellularLocation>
</comment>
<dbReference type="Gene3D" id="2.20.70.10">
    <property type="match status" value="2"/>
</dbReference>
<evidence type="ECO:0000256" key="6">
    <source>
        <dbReference type="ARBA" id="ARBA00022737"/>
    </source>
</evidence>
<dbReference type="SUPFAM" id="SSF49562">
    <property type="entry name" value="C2 domain (Calcium/lipid-binding domain, CaLB)"/>
    <property type="match status" value="1"/>
</dbReference>
<name>A0AAD7KFE2_9AGAR</name>
<evidence type="ECO:0000259" key="13">
    <source>
        <dbReference type="PROSITE" id="PS50020"/>
    </source>
</evidence>
<dbReference type="InterPro" id="IPR036020">
    <property type="entry name" value="WW_dom_sf"/>
</dbReference>
<feature type="domain" description="WW" evidence="13">
    <location>
        <begin position="380"/>
        <end position="413"/>
    </location>
</feature>
<evidence type="ECO:0000256" key="4">
    <source>
        <dbReference type="ARBA" id="ARBA00022490"/>
    </source>
</evidence>
<dbReference type="CDD" id="cd08382">
    <property type="entry name" value="C2_Smurf-like"/>
    <property type="match status" value="1"/>
</dbReference>
<evidence type="ECO:0000256" key="1">
    <source>
        <dbReference type="ARBA" id="ARBA00000885"/>
    </source>
</evidence>
<evidence type="ECO:0000256" key="3">
    <source>
        <dbReference type="ARBA" id="ARBA00004906"/>
    </source>
</evidence>
<dbReference type="InterPro" id="IPR050409">
    <property type="entry name" value="E3_ubiq-protein_ligase"/>
</dbReference>
<dbReference type="FunFam" id="2.20.70.10:FF:000017">
    <property type="entry name" value="E3 ubiquitin-protein ligase"/>
    <property type="match status" value="1"/>
</dbReference>
<dbReference type="InterPro" id="IPR000008">
    <property type="entry name" value="C2_dom"/>
</dbReference>
<dbReference type="PROSITE" id="PS50020">
    <property type="entry name" value="WW_DOMAIN_2"/>
    <property type="match status" value="3"/>
</dbReference>
<dbReference type="PROSITE" id="PS50237">
    <property type="entry name" value="HECT"/>
    <property type="match status" value="1"/>
</dbReference>
<keyword evidence="4" id="KW-0963">Cytoplasm</keyword>
<evidence type="ECO:0000256" key="10">
    <source>
        <dbReference type="PROSITE-ProRule" id="PRU00104"/>
    </source>
</evidence>
<keyword evidence="6" id="KW-0677">Repeat</keyword>
<sequence length="802" mass="89668">MAFRLGDPEQRIRVTLFSANGLVKRDLLGLPDPFAVLTVDGEQTNNTAIVRKTLNPSWNEHFDVVVRDSSMIAIQIFDHRKFKKRDQGFLGVINIPASEAIAAATNHTDIITRDLTMSSNNLPVYGKFIFGFSFTNQPPPSAPASAEPASSTSTLAPSGSGFSYAARPSSSTTNLATSSSFAYSDRPAESPQLSLSPNTIDRARSLNPSPTLRTSPSQTGLGASPSQSQFNARPSTGGGTPQPQSRLVDDDTGAPLPLGWERRIDPQGRTYYVDHATRSTTWHRPQAPAAAPRVPAPQPPNPSPARAPSVGNPAAAATSPQTGPYADVPLPLGWEERRTPEGRPYFVDHQTRTTTWVDPRRAGITPAPVPAAATANSNLGPLPSGWEMRLTSTGRVYFVDHNTKTTAWDDPRAPTNLDDSAPQYKRDYRRKVVYFRSQPKMRVLAGKCEIKIRRTRVLEDSYGAVMALTAEDLKRRLMINFEGEDGLDYGGVGREWFFLLSHEIFNPSYGLFEYSTHDNYTLQINPASGINPDHLSYFKFIGRTLGLAIFHRRFVDAYFVPSFYKMILDKAMTLTDLEAVDADLHRSLNWMLDNDITDVLDETFSMTEERFGEHVTIELRPGGEDIPVTEENKKEYVDAVVAYRISRRVKAQFDAFMEGLLELVPSELINVFDERELELLIGGMSEIDMDDWTKFTDYRGYEKTDQVIEWFWQCIRSWPPERKSRLLQFTTGTSRVPVNGFKDLQGSDGPRRFTIERSGDPHGLPRSHTCFNRLDLPPYQDYESLETKLIFAIEETEGFGAE</sequence>
<dbReference type="EMBL" id="JARKIB010000002">
    <property type="protein sequence ID" value="KAJ7784506.1"/>
    <property type="molecule type" value="Genomic_DNA"/>
</dbReference>
<comment type="pathway">
    <text evidence="3 8">Protein modification; protein ubiquitination.</text>
</comment>
<keyword evidence="5 8" id="KW-0808">Transferase</keyword>
<feature type="domain" description="WW" evidence="13">
    <location>
        <begin position="328"/>
        <end position="361"/>
    </location>
</feature>
<comment type="catalytic activity">
    <reaction evidence="1 8">
        <text>S-ubiquitinyl-[E2 ubiquitin-conjugating enzyme]-L-cysteine + [acceptor protein]-L-lysine = [E2 ubiquitin-conjugating enzyme]-L-cysteine + N(6)-ubiquitinyl-[acceptor protein]-L-lysine.</text>
        <dbReference type="EC" id="2.3.2.26"/>
    </reaction>
</comment>
<dbReference type="InterPro" id="IPR001202">
    <property type="entry name" value="WW_dom"/>
</dbReference>
<accession>A0AAD7KFE2</accession>
<feature type="active site" description="Glycyl thioester intermediate" evidence="9 10">
    <location>
        <position position="770"/>
    </location>
</feature>
<dbReference type="Gene3D" id="3.30.2410.10">
    <property type="entry name" value="Hect, E3 ligase catalytic domain"/>
    <property type="match status" value="1"/>
</dbReference>
<dbReference type="SMART" id="SM00119">
    <property type="entry name" value="HECTc"/>
    <property type="match status" value="1"/>
</dbReference>
<dbReference type="FunFam" id="3.30.2410.10:FF:000001">
    <property type="entry name" value="E3 ubiquitin-protein ligase NEDD4-like"/>
    <property type="match status" value="1"/>
</dbReference>
<evidence type="ECO:0000259" key="14">
    <source>
        <dbReference type="PROSITE" id="PS50237"/>
    </source>
</evidence>
<dbReference type="GO" id="GO:0005737">
    <property type="term" value="C:cytoplasm"/>
    <property type="evidence" value="ECO:0007669"/>
    <property type="project" value="UniProtKB-SubCell"/>
</dbReference>
<evidence type="ECO:0000259" key="12">
    <source>
        <dbReference type="PROSITE" id="PS50004"/>
    </source>
</evidence>
<dbReference type="InterPro" id="IPR000569">
    <property type="entry name" value="HECT_dom"/>
</dbReference>
<dbReference type="GO" id="GO:0006511">
    <property type="term" value="P:ubiquitin-dependent protein catabolic process"/>
    <property type="evidence" value="ECO:0007669"/>
    <property type="project" value="InterPro"/>
</dbReference>
<dbReference type="Pfam" id="PF00632">
    <property type="entry name" value="HECT"/>
    <property type="match status" value="1"/>
</dbReference>
<organism evidence="15 16">
    <name type="scientific">Mycena metata</name>
    <dbReference type="NCBI Taxonomy" id="1033252"/>
    <lineage>
        <taxon>Eukaryota</taxon>
        <taxon>Fungi</taxon>
        <taxon>Dikarya</taxon>
        <taxon>Basidiomycota</taxon>
        <taxon>Agaricomycotina</taxon>
        <taxon>Agaricomycetes</taxon>
        <taxon>Agaricomycetidae</taxon>
        <taxon>Agaricales</taxon>
        <taxon>Marasmiineae</taxon>
        <taxon>Mycenaceae</taxon>
        <taxon>Mycena</taxon>
    </lineage>
</organism>
<dbReference type="GO" id="GO:0016567">
    <property type="term" value="P:protein ubiquitination"/>
    <property type="evidence" value="ECO:0007669"/>
    <property type="project" value="TreeGrafter"/>
</dbReference>
<dbReference type="InterPro" id="IPR024928">
    <property type="entry name" value="E3_ub_ligase_SMURF1"/>
</dbReference>
<evidence type="ECO:0000313" key="15">
    <source>
        <dbReference type="EMBL" id="KAJ7784506.1"/>
    </source>
</evidence>
<evidence type="ECO:0000313" key="16">
    <source>
        <dbReference type="Proteomes" id="UP001215598"/>
    </source>
</evidence>
<dbReference type="PIRSF" id="PIRSF001569">
    <property type="entry name" value="E3_ub_ligase_SMURF1"/>
    <property type="match status" value="1"/>
</dbReference>
<proteinExistence type="predicted"/>
<dbReference type="FunFam" id="3.30.2160.10:FF:000001">
    <property type="entry name" value="E3 ubiquitin-protein ligase NEDD4-like"/>
    <property type="match status" value="1"/>
</dbReference>
<dbReference type="EC" id="2.3.2.26" evidence="8"/>
<evidence type="ECO:0000256" key="8">
    <source>
        <dbReference type="PIRNR" id="PIRNR001569"/>
    </source>
</evidence>
<feature type="domain" description="C2" evidence="12">
    <location>
        <begin position="1"/>
        <end position="111"/>
    </location>
</feature>
<dbReference type="Proteomes" id="UP001215598">
    <property type="component" value="Unassembled WGS sequence"/>
</dbReference>
<feature type="domain" description="HECT" evidence="14">
    <location>
        <begin position="469"/>
        <end position="802"/>
    </location>
</feature>
<dbReference type="CDD" id="cd00201">
    <property type="entry name" value="WW"/>
    <property type="match status" value="3"/>
</dbReference>
<dbReference type="SUPFAM" id="SSF56204">
    <property type="entry name" value="Hect, E3 ligase catalytic domain"/>
    <property type="match status" value="1"/>
</dbReference>
<feature type="region of interest" description="Disordered" evidence="11">
    <location>
        <begin position="139"/>
        <end position="262"/>
    </location>
</feature>
<feature type="compositionally biased region" description="Low complexity" evidence="11">
    <location>
        <begin position="143"/>
        <end position="158"/>
    </location>
</feature>
<dbReference type="Gene3D" id="3.30.2160.10">
    <property type="entry name" value="Hect, E3 ligase catalytic domain"/>
    <property type="match status" value="1"/>
</dbReference>
<protein>
    <recommendedName>
        <fullName evidence="8">E3 ubiquitin-protein ligase</fullName>
        <ecNumber evidence="8">2.3.2.26</ecNumber>
    </recommendedName>
</protein>
<dbReference type="PANTHER" id="PTHR11254">
    <property type="entry name" value="HECT DOMAIN UBIQUITIN-PROTEIN LIGASE"/>
    <property type="match status" value="1"/>
</dbReference>
<dbReference type="SMART" id="SM00239">
    <property type="entry name" value="C2"/>
    <property type="match status" value="1"/>
</dbReference>
<dbReference type="SMART" id="SM00456">
    <property type="entry name" value="WW"/>
    <property type="match status" value="3"/>
</dbReference>
<evidence type="ECO:0000256" key="2">
    <source>
        <dbReference type="ARBA" id="ARBA00004496"/>
    </source>
</evidence>
<dbReference type="Gene3D" id="3.90.1750.10">
    <property type="entry name" value="Hect, E3 ligase catalytic domains"/>
    <property type="match status" value="1"/>
</dbReference>
<evidence type="ECO:0000256" key="5">
    <source>
        <dbReference type="ARBA" id="ARBA00022679"/>
    </source>
</evidence>
<feature type="region of interest" description="Disordered" evidence="11">
    <location>
        <begin position="278"/>
        <end position="331"/>
    </location>
</feature>
<dbReference type="PANTHER" id="PTHR11254:SF440">
    <property type="entry name" value="E3 UBIQUITIN-PROTEIN LIGASE NEDD-4"/>
    <property type="match status" value="1"/>
</dbReference>
<keyword evidence="7 8" id="KW-0833">Ubl conjugation pathway</keyword>
<evidence type="ECO:0000256" key="7">
    <source>
        <dbReference type="ARBA" id="ARBA00022786"/>
    </source>
</evidence>
<dbReference type="InterPro" id="IPR035983">
    <property type="entry name" value="Hect_E3_ubiquitin_ligase"/>
</dbReference>
<dbReference type="PROSITE" id="PS01159">
    <property type="entry name" value="WW_DOMAIN_1"/>
    <property type="match status" value="2"/>
</dbReference>
<gene>
    <name evidence="15" type="ORF">B0H16DRAFT_1356572</name>
</gene>
<evidence type="ECO:0000256" key="9">
    <source>
        <dbReference type="PIRSR" id="PIRSR001569-1"/>
    </source>
</evidence>
<feature type="domain" description="WW" evidence="13">
    <location>
        <begin position="254"/>
        <end position="287"/>
    </location>
</feature>
<comment type="caution">
    <text evidence="15">The sequence shown here is derived from an EMBL/GenBank/DDBJ whole genome shotgun (WGS) entry which is preliminary data.</text>
</comment>
<dbReference type="Pfam" id="PF00397">
    <property type="entry name" value="WW"/>
    <property type="match status" value="3"/>
</dbReference>
<dbReference type="PROSITE" id="PS50004">
    <property type="entry name" value="C2"/>
    <property type="match status" value="1"/>
</dbReference>
<keyword evidence="16" id="KW-1185">Reference proteome</keyword>
<feature type="compositionally biased region" description="Pro residues" evidence="11">
    <location>
        <begin position="294"/>
        <end position="305"/>
    </location>
</feature>
<feature type="compositionally biased region" description="Polar residues" evidence="11">
    <location>
        <begin position="206"/>
        <end position="234"/>
    </location>
</feature>
<feature type="compositionally biased region" description="Low complexity" evidence="11">
    <location>
        <begin position="169"/>
        <end position="180"/>
    </location>
</feature>
<dbReference type="Gene3D" id="2.60.40.150">
    <property type="entry name" value="C2 domain"/>
    <property type="match status" value="1"/>
</dbReference>
<dbReference type="CDD" id="cd00078">
    <property type="entry name" value="HECTc"/>
    <property type="match status" value="1"/>
</dbReference>